<dbReference type="AlphaFoldDB" id="A0A0E2ARC9"/>
<dbReference type="GO" id="GO:0008757">
    <property type="term" value="F:S-adenosylmethionine-dependent methyltransferase activity"/>
    <property type="evidence" value="ECO:0007669"/>
    <property type="project" value="InterPro"/>
</dbReference>
<feature type="domain" description="Methyltransferase type 11" evidence="1">
    <location>
        <begin position="117"/>
        <end position="169"/>
    </location>
</feature>
<dbReference type="Gene3D" id="3.40.50.150">
    <property type="entry name" value="Vaccinia Virus protein VP39"/>
    <property type="match status" value="1"/>
</dbReference>
<protein>
    <recommendedName>
        <fullName evidence="1">Methyltransferase type 11 domain-containing protein</fullName>
    </recommendedName>
</protein>
<dbReference type="Proteomes" id="UP000003879">
    <property type="component" value="Unassembled WGS sequence"/>
</dbReference>
<dbReference type="HOGENOM" id="CLU_071512_0_0_10"/>
<dbReference type="SUPFAM" id="SSF53335">
    <property type="entry name" value="S-adenosyl-L-methionine-dependent methyltransferases"/>
    <property type="match status" value="1"/>
</dbReference>
<reference evidence="2 3" key="1">
    <citation type="submission" date="2012-02" db="EMBL/GenBank/DDBJ databases">
        <title>The Genome Sequence of Bacteroides fragilis CL07T12C05.</title>
        <authorList>
            <consortium name="The Broad Institute Genome Sequencing Platform"/>
            <person name="Earl A."/>
            <person name="Ward D."/>
            <person name="Feldgarden M."/>
            <person name="Gevers D."/>
            <person name="Zitomersky N.L."/>
            <person name="Coyne M.J."/>
            <person name="Comstock L.E."/>
            <person name="Young S.K."/>
            <person name="Zeng Q."/>
            <person name="Gargeya S."/>
            <person name="Fitzgerald M."/>
            <person name="Haas B."/>
            <person name="Abouelleil A."/>
            <person name="Alvarado L."/>
            <person name="Arachchi H.M."/>
            <person name="Berlin A."/>
            <person name="Chapman S.B."/>
            <person name="Gearin G."/>
            <person name="Goldberg J."/>
            <person name="Griggs A."/>
            <person name="Gujja S."/>
            <person name="Hansen M."/>
            <person name="Heiman D."/>
            <person name="Howarth C."/>
            <person name="Larimer J."/>
            <person name="Lui A."/>
            <person name="MacDonald P.J.P."/>
            <person name="McCowen C."/>
            <person name="Montmayeur A."/>
            <person name="Murphy C."/>
            <person name="Neiman D."/>
            <person name="Pearson M."/>
            <person name="Priest M."/>
            <person name="Roberts A."/>
            <person name="Saif S."/>
            <person name="Shea T."/>
            <person name="Sisk P."/>
            <person name="Stolte C."/>
            <person name="Sykes S."/>
            <person name="Wortman J."/>
            <person name="Nusbaum C."/>
            <person name="Birren B."/>
        </authorList>
    </citation>
    <scope>NUCLEOTIDE SEQUENCE [LARGE SCALE GENOMIC DNA]</scope>
    <source>
        <strain evidence="2 3">CL07T12C05</strain>
    </source>
</reference>
<dbReference type="EMBL" id="AGXN01000010">
    <property type="protein sequence ID" value="EIY97178.1"/>
    <property type="molecule type" value="Genomic_DNA"/>
</dbReference>
<evidence type="ECO:0000313" key="3">
    <source>
        <dbReference type="Proteomes" id="UP000003879"/>
    </source>
</evidence>
<dbReference type="InterPro" id="IPR013216">
    <property type="entry name" value="Methyltransf_11"/>
</dbReference>
<comment type="caution">
    <text evidence="2">The sequence shown here is derived from an EMBL/GenBank/DDBJ whole genome shotgun (WGS) entry which is preliminary data.</text>
</comment>
<name>A0A0E2ARC9_BACFG</name>
<dbReference type="PATRIC" id="fig|997883.3.peg.1983"/>
<organism evidence="2 3">
    <name type="scientific">Bacteroides fragilis CL07T12C05</name>
    <dbReference type="NCBI Taxonomy" id="997883"/>
    <lineage>
        <taxon>Bacteria</taxon>
        <taxon>Pseudomonadati</taxon>
        <taxon>Bacteroidota</taxon>
        <taxon>Bacteroidia</taxon>
        <taxon>Bacteroidales</taxon>
        <taxon>Bacteroidaceae</taxon>
        <taxon>Bacteroides</taxon>
    </lineage>
</organism>
<evidence type="ECO:0000313" key="2">
    <source>
        <dbReference type="EMBL" id="EIY97178.1"/>
    </source>
</evidence>
<accession>A0A0E2ARC9</accession>
<dbReference type="RefSeq" id="WP_005794748.1">
    <property type="nucleotide sequence ID" value="NZ_JH724215.1"/>
</dbReference>
<dbReference type="InterPro" id="IPR029063">
    <property type="entry name" value="SAM-dependent_MTases_sf"/>
</dbReference>
<dbReference type="CDD" id="cd02440">
    <property type="entry name" value="AdoMet_MTases"/>
    <property type="match status" value="1"/>
</dbReference>
<evidence type="ECO:0000259" key="1">
    <source>
        <dbReference type="Pfam" id="PF08241"/>
    </source>
</evidence>
<dbReference type="Pfam" id="PF08241">
    <property type="entry name" value="Methyltransf_11"/>
    <property type="match status" value="1"/>
</dbReference>
<proteinExistence type="predicted"/>
<sequence>MENLLLGNVIESGNISPFSCPFCGYNGSLDLMGADRFPVLRTLKVIGAGRRAARCPKCKSSDKERLVYTYLKEIEKIEKTKGLSILHIAPESNLQIWLQSISVKYIAGDAFLQNQKFIGKVQFVDIRQTEFCNNQFDYIICNHVICDIKEDKTALMEILRILKTGGKAILQVPITKILSKTVEYPNVYTKEEREVAYGYGYHERIYNDKEYVKLLTSVGFVVEVYNISARYNKNGLNPLEDLYICKKK</sequence>
<gene>
    <name evidence="2" type="ORF">HMPREF1056_01891</name>
</gene>